<dbReference type="GO" id="GO:0005615">
    <property type="term" value="C:extracellular space"/>
    <property type="evidence" value="ECO:0007669"/>
    <property type="project" value="TreeGrafter"/>
</dbReference>
<reference evidence="16" key="2">
    <citation type="submission" date="2024-10" db="UniProtKB">
        <authorList>
            <consortium name="EnsemblProtists"/>
        </authorList>
    </citation>
    <scope>IDENTIFICATION</scope>
</reference>
<keyword evidence="13" id="KW-1015">Disulfide bond</keyword>
<dbReference type="PROSITE" id="PS00132">
    <property type="entry name" value="CARBOXYPEPT_ZN_1"/>
    <property type="match status" value="1"/>
</dbReference>
<dbReference type="HOGENOM" id="CLU_019326_0_0_1"/>
<dbReference type="GO" id="GO:0004181">
    <property type="term" value="F:metallocarboxypeptidase activity"/>
    <property type="evidence" value="ECO:0007669"/>
    <property type="project" value="InterPro"/>
</dbReference>
<accession>A0A0D3IA46</accession>
<dbReference type="EnsemblProtists" id="EOD08131">
    <property type="protein sequence ID" value="EOD08131"/>
    <property type="gene ID" value="EMIHUDRAFT_217682"/>
</dbReference>
<dbReference type="InterPro" id="IPR000834">
    <property type="entry name" value="Peptidase_M14"/>
</dbReference>
<name>A0A0D3IA46_EMIH1</name>
<dbReference type="STRING" id="2903.R1DB69"/>
<dbReference type="PANTHER" id="PTHR11705">
    <property type="entry name" value="PROTEASE FAMILY M14 CARBOXYPEPTIDASE A,B"/>
    <property type="match status" value="1"/>
</dbReference>
<keyword evidence="7" id="KW-0732">Signal</keyword>
<dbReference type="InterPro" id="IPR036990">
    <property type="entry name" value="M14A-like_propep"/>
</dbReference>
<dbReference type="PROSITE" id="PS52035">
    <property type="entry name" value="PEPTIDASE_M14"/>
    <property type="match status" value="1"/>
</dbReference>
<dbReference type="PRINTS" id="PR00765">
    <property type="entry name" value="CRBOXYPTASEA"/>
</dbReference>
<dbReference type="PaxDb" id="2903-EOD08131"/>
<dbReference type="Proteomes" id="UP000013827">
    <property type="component" value="Unassembled WGS sequence"/>
</dbReference>
<dbReference type="SMART" id="SM00631">
    <property type="entry name" value="Zn_pept"/>
    <property type="match status" value="1"/>
</dbReference>
<proteinExistence type="inferred from homology"/>
<dbReference type="InterPro" id="IPR003146">
    <property type="entry name" value="M14A_act_pep"/>
</dbReference>
<keyword evidence="9" id="KW-0862">Zinc</keyword>
<keyword evidence="8" id="KW-0378">Hydrolase</keyword>
<evidence type="ECO:0000256" key="14">
    <source>
        <dbReference type="PROSITE-ProRule" id="PRU01379"/>
    </source>
</evidence>
<dbReference type="AlphaFoldDB" id="A0A0D3IA46"/>
<dbReference type="CDD" id="cd03860">
    <property type="entry name" value="M14_CP_A-B_like"/>
    <property type="match status" value="1"/>
</dbReference>
<dbReference type="KEGG" id="ehx:EMIHUDRAFT_217682"/>
<evidence type="ECO:0000256" key="9">
    <source>
        <dbReference type="ARBA" id="ARBA00022833"/>
    </source>
</evidence>
<evidence type="ECO:0000256" key="1">
    <source>
        <dbReference type="ARBA" id="ARBA00001947"/>
    </source>
</evidence>
<organism evidence="16 17">
    <name type="scientific">Emiliania huxleyi (strain CCMP1516)</name>
    <dbReference type="NCBI Taxonomy" id="280463"/>
    <lineage>
        <taxon>Eukaryota</taxon>
        <taxon>Haptista</taxon>
        <taxon>Haptophyta</taxon>
        <taxon>Prymnesiophyceae</taxon>
        <taxon>Isochrysidales</taxon>
        <taxon>Noelaerhabdaceae</taxon>
        <taxon>Emiliania</taxon>
    </lineage>
</organism>
<keyword evidence="12" id="KW-0865">Zymogen</keyword>
<evidence type="ECO:0000256" key="12">
    <source>
        <dbReference type="ARBA" id="ARBA00023145"/>
    </source>
</evidence>
<dbReference type="InterPro" id="IPR057247">
    <property type="entry name" value="CARBOXYPEPT_ZN_2"/>
</dbReference>
<dbReference type="InterPro" id="IPR057246">
    <property type="entry name" value="CARBOXYPEPT_ZN_1"/>
</dbReference>
<evidence type="ECO:0000256" key="5">
    <source>
        <dbReference type="ARBA" id="ARBA00022670"/>
    </source>
</evidence>
<evidence type="ECO:0000313" key="17">
    <source>
        <dbReference type="Proteomes" id="UP000013827"/>
    </source>
</evidence>
<dbReference type="Pfam" id="PF02244">
    <property type="entry name" value="Propep_M14"/>
    <property type="match status" value="1"/>
</dbReference>
<evidence type="ECO:0000256" key="7">
    <source>
        <dbReference type="ARBA" id="ARBA00022729"/>
    </source>
</evidence>
<dbReference type="GO" id="GO:0006508">
    <property type="term" value="P:proteolysis"/>
    <property type="evidence" value="ECO:0007669"/>
    <property type="project" value="UniProtKB-KW"/>
</dbReference>
<dbReference type="eggNOG" id="KOG2650">
    <property type="taxonomic scope" value="Eukaryota"/>
</dbReference>
<dbReference type="Pfam" id="PF00246">
    <property type="entry name" value="Peptidase_M14"/>
    <property type="match status" value="1"/>
</dbReference>
<dbReference type="RefSeq" id="XP_005760560.1">
    <property type="nucleotide sequence ID" value="XM_005760503.1"/>
</dbReference>
<feature type="domain" description="Peptidase M14" evidence="15">
    <location>
        <begin position="107"/>
        <end position="429"/>
    </location>
</feature>
<evidence type="ECO:0000256" key="2">
    <source>
        <dbReference type="ARBA" id="ARBA00003091"/>
    </source>
</evidence>
<evidence type="ECO:0000259" key="15">
    <source>
        <dbReference type="PROSITE" id="PS52035"/>
    </source>
</evidence>
<comment type="function">
    <text evidence="2">Extracellular metalloprotease that contributes to pathogenicity.</text>
</comment>
<keyword evidence="4" id="KW-0121">Carboxypeptidase</keyword>
<keyword evidence="5" id="KW-0645">Protease</keyword>
<dbReference type="Gene3D" id="3.30.70.340">
    <property type="entry name" value="Metallocarboxypeptidase-like"/>
    <property type="match status" value="1"/>
</dbReference>
<dbReference type="GeneID" id="17254310"/>
<evidence type="ECO:0000256" key="11">
    <source>
        <dbReference type="ARBA" id="ARBA00023049"/>
    </source>
</evidence>
<reference evidence="17" key="1">
    <citation type="journal article" date="2013" name="Nature">
        <title>Pan genome of the phytoplankton Emiliania underpins its global distribution.</title>
        <authorList>
            <person name="Read B.A."/>
            <person name="Kegel J."/>
            <person name="Klute M.J."/>
            <person name="Kuo A."/>
            <person name="Lefebvre S.C."/>
            <person name="Maumus F."/>
            <person name="Mayer C."/>
            <person name="Miller J."/>
            <person name="Monier A."/>
            <person name="Salamov A."/>
            <person name="Young J."/>
            <person name="Aguilar M."/>
            <person name="Claverie J.M."/>
            <person name="Frickenhaus S."/>
            <person name="Gonzalez K."/>
            <person name="Herman E.K."/>
            <person name="Lin Y.C."/>
            <person name="Napier J."/>
            <person name="Ogata H."/>
            <person name="Sarno A.F."/>
            <person name="Shmutz J."/>
            <person name="Schroeder D."/>
            <person name="de Vargas C."/>
            <person name="Verret F."/>
            <person name="von Dassow P."/>
            <person name="Valentin K."/>
            <person name="Van de Peer Y."/>
            <person name="Wheeler G."/>
            <person name="Dacks J.B."/>
            <person name="Delwiche C.F."/>
            <person name="Dyhrman S.T."/>
            <person name="Glockner G."/>
            <person name="John U."/>
            <person name="Richards T."/>
            <person name="Worden A.Z."/>
            <person name="Zhang X."/>
            <person name="Grigoriev I.V."/>
            <person name="Allen A.E."/>
            <person name="Bidle K."/>
            <person name="Borodovsky M."/>
            <person name="Bowler C."/>
            <person name="Brownlee C."/>
            <person name="Cock J.M."/>
            <person name="Elias M."/>
            <person name="Gladyshev V.N."/>
            <person name="Groth M."/>
            <person name="Guda C."/>
            <person name="Hadaegh A."/>
            <person name="Iglesias-Rodriguez M.D."/>
            <person name="Jenkins J."/>
            <person name="Jones B.M."/>
            <person name="Lawson T."/>
            <person name="Leese F."/>
            <person name="Lindquist E."/>
            <person name="Lobanov A."/>
            <person name="Lomsadze A."/>
            <person name="Malik S.B."/>
            <person name="Marsh M.E."/>
            <person name="Mackinder L."/>
            <person name="Mock T."/>
            <person name="Mueller-Roeber B."/>
            <person name="Pagarete A."/>
            <person name="Parker M."/>
            <person name="Probert I."/>
            <person name="Quesneville H."/>
            <person name="Raines C."/>
            <person name="Rensing S.A."/>
            <person name="Riano-Pachon D.M."/>
            <person name="Richier S."/>
            <person name="Rokitta S."/>
            <person name="Shiraiwa Y."/>
            <person name="Soanes D.M."/>
            <person name="van der Giezen M."/>
            <person name="Wahlund T.M."/>
            <person name="Williams B."/>
            <person name="Wilson W."/>
            <person name="Wolfe G."/>
            <person name="Wurch L.L."/>
        </authorList>
    </citation>
    <scope>NUCLEOTIDE SEQUENCE</scope>
</reference>
<evidence type="ECO:0000256" key="3">
    <source>
        <dbReference type="ARBA" id="ARBA00005988"/>
    </source>
</evidence>
<dbReference type="Gene3D" id="3.40.630.10">
    <property type="entry name" value="Zn peptidases"/>
    <property type="match status" value="1"/>
</dbReference>
<dbReference type="SUPFAM" id="SSF53187">
    <property type="entry name" value="Zn-dependent exopeptidases"/>
    <property type="match status" value="1"/>
</dbReference>
<comment type="cofactor">
    <cofactor evidence="1">
        <name>Zn(2+)</name>
        <dbReference type="ChEBI" id="CHEBI:29105"/>
    </cofactor>
</comment>
<evidence type="ECO:0000256" key="10">
    <source>
        <dbReference type="ARBA" id="ARBA00023026"/>
    </source>
</evidence>
<feature type="active site" description="Proton donor/acceptor" evidence="14">
    <location>
        <position position="404"/>
    </location>
</feature>
<dbReference type="FunFam" id="3.40.630.10:FF:000084">
    <property type="entry name" value="Carboxypeptidase B2"/>
    <property type="match status" value="1"/>
</dbReference>
<protein>
    <recommendedName>
        <fullName evidence="15">Peptidase M14 domain-containing protein</fullName>
    </recommendedName>
</protein>
<evidence type="ECO:0000256" key="4">
    <source>
        <dbReference type="ARBA" id="ARBA00022645"/>
    </source>
</evidence>
<keyword evidence="11" id="KW-0482">Metalloprotease</keyword>
<comment type="similarity">
    <text evidence="3 14">Belongs to the peptidase M14 family.</text>
</comment>
<sequence length="429" mass="46913">MLPAFLLSLASGEGGGNTHYFAPGNNHHDQAVAGFEDAVPLFDYWTSPSLGSPFDVRVLASSVSEIRARLASHFVSVEVVVPDIQTLVDNEAAGRSSSRSNRWLPGEYHSTDQINTYFRDTAVPNYTHIASTFSIGTSTEGRDLQVVRITGGPKNTTCSYTPAPACKPSYNGKPAIWFQSTIHAREWLTGASAEVMVDKILKDYATDASIRQMVDSLDLYFLIIANPDGYEYSRETDRWWRKTRSPNAGSSCVGTDPNRNWAHRAWGGVPGSSTNPCSDVYHGSRAGSEPEVERIQQFVTQFGTEADGSSHFKLFIDYHTYSQMWLYPWGYLYSAAPHDDEHDALSAAAVAAIRGVHGKQYTYGPAASTIYVTTGDSTDWAYDPIEARPPTPDWAYIKHAYTIEGRDTGGYGFVAPASEIAAGGSLSTP</sequence>
<evidence type="ECO:0000313" key="16">
    <source>
        <dbReference type="EnsemblProtists" id="EOD08131"/>
    </source>
</evidence>
<dbReference type="SUPFAM" id="SSF54897">
    <property type="entry name" value="Protease propeptides/inhibitors"/>
    <property type="match status" value="1"/>
</dbReference>
<keyword evidence="6" id="KW-0479">Metal-binding</keyword>
<dbReference type="PANTHER" id="PTHR11705:SF143">
    <property type="entry name" value="SLL0236 PROTEIN"/>
    <property type="match status" value="1"/>
</dbReference>
<evidence type="ECO:0000256" key="8">
    <source>
        <dbReference type="ARBA" id="ARBA00022801"/>
    </source>
</evidence>
<evidence type="ECO:0000256" key="6">
    <source>
        <dbReference type="ARBA" id="ARBA00022723"/>
    </source>
</evidence>
<evidence type="ECO:0000256" key="13">
    <source>
        <dbReference type="ARBA" id="ARBA00023157"/>
    </source>
</evidence>
<dbReference type="PROSITE" id="PS00133">
    <property type="entry name" value="CARBOXYPEPT_ZN_2"/>
    <property type="match status" value="1"/>
</dbReference>
<keyword evidence="17" id="KW-1185">Reference proteome</keyword>
<keyword evidence="10" id="KW-0843">Virulence</keyword>
<dbReference type="GO" id="GO:0008270">
    <property type="term" value="F:zinc ion binding"/>
    <property type="evidence" value="ECO:0007669"/>
    <property type="project" value="InterPro"/>
</dbReference>